<proteinExistence type="predicted"/>
<organism evidence="1">
    <name type="scientific">Anguilla anguilla</name>
    <name type="common">European freshwater eel</name>
    <name type="synonym">Muraena anguilla</name>
    <dbReference type="NCBI Taxonomy" id="7936"/>
    <lineage>
        <taxon>Eukaryota</taxon>
        <taxon>Metazoa</taxon>
        <taxon>Chordata</taxon>
        <taxon>Craniata</taxon>
        <taxon>Vertebrata</taxon>
        <taxon>Euteleostomi</taxon>
        <taxon>Actinopterygii</taxon>
        <taxon>Neopterygii</taxon>
        <taxon>Teleostei</taxon>
        <taxon>Anguilliformes</taxon>
        <taxon>Anguillidae</taxon>
        <taxon>Anguilla</taxon>
    </lineage>
</organism>
<dbReference type="EMBL" id="GBXM01106885">
    <property type="protein sequence ID" value="JAH01692.1"/>
    <property type="molecule type" value="Transcribed_RNA"/>
</dbReference>
<reference evidence="1" key="2">
    <citation type="journal article" date="2015" name="Fish Shellfish Immunol.">
        <title>Early steps in the European eel (Anguilla anguilla)-Vibrio vulnificus interaction in the gills: Role of the RtxA13 toxin.</title>
        <authorList>
            <person name="Callol A."/>
            <person name="Pajuelo D."/>
            <person name="Ebbesson L."/>
            <person name="Teles M."/>
            <person name="MacKenzie S."/>
            <person name="Amaro C."/>
        </authorList>
    </citation>
    <scope>NUCLEOTIDE SEQUENCE</scope>
</reference>
<accession>A0A0E9PBM9</accession>
<evidence type="ECO:0000313" key="1">
    <source>
        <dbReference type="EMBL" id="JAH01692.1"/>
    </source>
</evidence>
<reference evidence="1" key="1">
    <citation type="submission" date="2014-11" db="EMBL/GenBank/DDBJ databases">
        <authorList>
            <person name="Amaro Gonzalez C."/>
        </authorList>
    </citation>
    <scope>NUCLEOTIDE SEQUENCE</scope>
</reference>
<name>A0A0E9PBM9_ANGAN</name>
<protein>
    <submittedName>
        <fullName evidence="1">Uncharacterized protein</fullName>
    </submittedName>
</protein>
<sequence length="52" mass="6088">MKQLKQKVKSQRDRLAFSKLINLIKEPFLGRMIMGCGRVFWSKDSIESVKAF</sequence>
<dbReference type="AlphaFoldDB" id="A0A0E9PBM9"/>